<proteinExistence type="inferred from homology"/>
<dbReference type="AlphaFoldDB" id="A0AA41XC16"/>
<feature type="transmembrane region" description="Helical" evidence="6">
    <location>
        <begin position="20"/>
        <end position="40"/>
    </location>
</feature>
<dbReference type="Pfam" id="PF05105">
    <property type="entry name" value="Phage_holin_4_1"/>
    <property type="match status" value="1"/>
</dbReference>
<dbReference type="EMBL" id="JANCLT010000012">
    <property type="protein sequence ID" value="MCP8970579.1"/>
    <property type="molecule type" value="Genomic_DNA"/>
</dbReference>
<dbReference type="InterPro" id="IPR006480">
    <property type="entry name" value="Phage_holin_4_1"/>
</dbReference>
<dbReference type="GO" id="GO:0016020">
    <property type="term" value="C:membrane"/>
    <property type="evidence" value="ECO:0007669"/>
    <property type="project" value="UniProtKB-SubCell"/>
</dbReference>
<evidence type="ECO:0000256" key="3">
    <source>
        <dbReference type="ARBA" id="ARBA00022989"/>
    </source>
</evidence>
<keyword evidence="8" id="KW-1185">Reference proteome</keyword>
<accession>A0AA41XC16</accession>
<comment type="subcellular location">
    <subcellularLocation>
        <location evidence="1">Membrane</location>
        <topology evidence="1">Multi-pass membrane protein</topology>
    </subcellularLocation>
</comment>
<keyword evidence="3 6" id="KW-1133">Transmembrane helix</keyword>
<sequence>MLEMLGLQELQSIFTTAAKFIWLLGFAMLLDIVTGVAAAWKEGKLYSRNAWWGYVRKLFVFVLIMLAAIIDLLLKLDGVVTYGTIFFYTINEALSIVENVTRVGLNVPSVITDKLHVIQDTEKKEGNKNADI</sequence>
<evidence type="ECO:0000256" key="4">
    <source>
        <dbReference type="ARBA" id="ARBA00023136"/>
    </source>
</evidence>
<gene>
    <name evidence="7" type="ORF">NK662_18840</name>
</gene>
<evidence type="ECO:0000313" key="7">
    <source>
        <dbReference type="EMBL" id="MCP8970579.1"/>
    </source>
</evidence>
<organism evidence="7 8">
    <name type="scientific">Ectobacillus ponti</name>
    <dbReference type="NCBI Taxonomy" id="2961894"/>
    <lineage>
        <taxon>Bacteria</taxon>
        <taxon>Bacillati</taxon>
        <taxon>Bacillota</taxon>
        <taxon>Bacilli</taxon>
        <taxon>Bacillales</taxon>
        <taxon>Bacillaceae</taxon>
        <taxon>Ectobacillus</taxon>
    </lineage>
</organism>
<keyword evidence="4 6" id="KW-0472">Membrane</keyword>
<name>A0AA41XC16_9BACI</name>
<evidence type="ECO:0000313" key="8">
    <source>
        <dbReference type="Proteomes" id="UP001156102"/>
    </source>
</evidence>
<evidence type="ECO:0000256" key="2">
    <source>
        <dbReference type="ARBA" id="ARBA00022692"/>
    </source>
</evidence>
<feature type="transmembrane region" description="Helical" evidence="6">
    <location>
        <begin position="52"/>
        <end position="74"/>
    </location>
</feature>
<dbReference type="NCBIfam" id="TIGR01593">
    <property type="entry name" value="holin_tox_secr"/>
    <property type="match status" value="1"/>
</dbReference>
<comment type="caution">
    <text evidence="7">The sequence shown here is derived from an EMBL/GenBank/DDBJ whole genome shotgun (WGS) entry which is preliminary data.</text>
</comment>
<dbReference type="RefSeq" id="WP_254760494.1">
    <property type="nucleotide sequence ID" value="NZ_JANCLT010000012.1"/>
</dbReference>
<evidence type="ECO:0000256" key="6">
    <source>
        <dbReference type="SAM" id="Phobius"/>
    </source>
</evidence>
<evidence type="ECO:0000256" key="5">
    <source>
        <dbReference type="ARBA" id="ARBA00023600"/>
    </source>
</evidence>
<dbReference type="Proteomes" id="UP001156102">
    <property type="component" value="Unassembled WGS sequence"/>
</dbReference>
<evidence type="ECO:0000256" key="1">
    <source>
        <dbReference type="ARBA" id="ARBA00004141"/>
    </source>
</evidence>
<comment type="similarity">
    <text evidence="5">Belongs to the bacteriophage holin family. Cp-1 holin subfamily.</text>
</comment>
<protein>
    <submittedName>
        <fullName evidence="7">Phage holin family protein</fullName>
    </submittedName>
</protein>
<keyword evidence="2 6" id="KW-0812">Transmembrane</keyword>
<reference evidence="7" key="1">
    <citation type="submission" date="2022-07" db="EMBL/GenBank/DDBJ databases">
        <authorList>
            <person name="Li W.-J."/>
            <person name="Deng Q.-Q."/>
        </authorList>
    </citation>
    <scope>NUCLEOTIDE SEQUENCE</scope>
    <source>
        <strain evidence="7">SYSU M60031</strain>
    </source>
</reference>